<keyword evidence="3" id="KW-1185">Reference proteome</keyword>
<dbReference type="AlphaFoldDB" id="A0A939KQG7"/>
<dbReference type="InterPro" id="IPR009826">
    <property type="entry name" value="DNA_circ_N"/>
</dbReference>
<dbReference type="RefSeq" id="WP_207845953.1">
    <property type="nucleotide sequence ID" value="NZ_JAFVMH010000003.1"/>
</dbReference>
<protein>
    <submittedName>
        <fullName evidence="2">DNA circularization N-terminal domain-containing protein</fullName>
    </submittedName>
</protein>
<accession>A0A939KQG7</accession>
<name>A0A939KQG7_9PROT</name>
<proteinExistence type="predicted"/>
<feature type="domain" description="DNA circulation N-terminal" evidence="1">
    <location>
        <begin position="12"/>
        <end position="97"/>
    </location>
</feature>
<gene>
    <name evidence="2" type="ORF">J2D77_09175</name>
</gene>
<organism evidence="2 3">
    <name type="scientific">Acetobacter garciniae</name>
    <dbReference type="NCBI Taxonomy" id="2817435"/>
    <lineage>
        <taxon>Bacteria</taxon>
        <taxon>Pseudomonadati</taxon>
        <taxon>Pseudomonadota</taxon>
        <taxon>Alphaproteobacteria</taxon>
        <taxon>Acetobacterales</taxon>
        <taxon>Acetobacteraceae</taxon>
        <taxon>Acetobacter</taxon>
    </lineage>
</organism>
<comment type="caution">
    <text evidence="2">The sequence shown here is derived from an EMBL/GenBank/DDBJ whole genome shotgun (WGS) entry which is preliminary data.</text>
</comment>
<dbReference type="EMBL" id="JAFVMH010000003">
    <property type="protein sequence ID" value="MBO1325317.1"/>
    <property type="molecule type" value="Genomic_DNA"/>
</dbReference>
<evidence type="ECO:0000313" key="3">
    <source>
        <dbReference type="Proteomes" id="UP000664073"/>
    </source>
</evidence>
<dbReference type="Pfam" id="PF07157">
    <property type="entry name" value="DNA_circ_N"/>
    <property type="match status" value="1"/>
</dbReference>
<sequence>MSGALLNTALEYLQCSFRGVPFVVLGSGGENGRKQAIHRYAYRDGVWVEDMGKRERIYHIRGFVSGPTAAIQRDQLVNATETAGPGLLIHPTIGAIRAACVNFSWAEPDGITGRIDVTFDFIEQKDLLGTVVKLALDAAVAAAGVVVQELAGTSYSSTATSALAAGEPAVAAAQAVATTWGDLAYSAIRSPRVMASAIATLPGNNGRYAAGNSGSVDETSTVSSVLIALSAARAGVDAAITDLGTGTSTSAIADAVLQVPELLRTAVVDPGAQIAVLLPLVAFSVDSSSTLAPIGADISTAQSATAAMCRQMALASLSMACADWQPTSSQEAEALRMTMAGLLDTAATQAADAGLSDIWKALRDLRFQVTADLAARASQLPAQITIQRNAPLPALLLGQQLYADGSRADDLIRRADPIHPAFMPVSFEALSS</sequence>
<evidence type="ECO:0000259" key="1">
    <source>
        <dbReference type="Pfam" id="PF07157"/>
    </source>
</evidence>
<evidence type="ECO:0000313" key="2">
    <source>
        <dbReference type="EMBL" id="MBO1325317.1"/>
    </source>
</evidence>
<dbReference type="Proteomes" id="UP000664073">
    <property type="component" value="Unassembled WGS sequence"/>
</dbReference>
<reference evidence="2" key="1">
    <citation type="submission" date="2021-03" db="EMBL/GenBank/DDBJ databases">
        <title>The complete genome sequence of Acetobacter sp. TBRC 12339.</title>
        <authorList>
            <person name="Charoenyingcharoen P."/>
            <person name="Yukphan P."/>
        </authorList>
    </citation>
    <scope>NUCLEOTIDE SEQUENCE</scope>
    <source>
        <strain evidence="2">TBRC 12339</strain>
    </source>
</reference>